<evidence type="ECO:0000313" key="3">
    <source>
        <dbReference type="Proteomes" id="UP000184536"/>
    </source>
</evidence>
<accession>A0A1M6DRX3</accession>
<evidence type="ECO:0000313" key="2">
    <source>
        <dbReference type="EMBL" id="SHI75997.1"/>
    </source>
</evidence>
<dbReference type="Proteomes" id="UP000184536">
    <property type="component" value="Unassembled WGS sequence"/>
</dbReference>
<feature type="coiled-coil region" evidence="1">
    <location>
        <begin position="7"/>
        <end position="34"/>
    </location>
</feature>
<keyword evidence="1" id="KW-0175">Coiled coil</keyword>
<name>A0A1M6DRX3_9FIRM</name>
<dbReference type="RefSeq" id="WP_110939842.1">
    <property type="nucleotide sequence ID" value="NZ_FQZV01000006.1"/>
</dbReference>
<dbReference type="AlphaFoldDB" id="A0A1M6DRX3"/>
<organism evidence="2 3">
    <name type="scientific">Geosporobacter subterraneus DSM 17957</name>
    <dbReference type="NCBI Taxonomy" id="1121919"/>
    <lineage>
        <taxon>Bacteria</taxon>
        <taxon>Bacillati</taxon>
        <taxon>Bacillota</taxon>
        <taxon>Clostridia</taxon>
        <taxon>Peptostreptococcales</taxon>
        <taxon>Thermotaleaceae</taxon>
        <taxon>Geosporobacter</taxon>
    </lineage>
</organism>
<reference evidence="3" key="1">
    <citation type="submission" date="2016-11" db="EMBL/GenBank/DDBJ databases">
        <authorList>
            <person name="Varghese N."/>
            <person name="Submissions S."/>
        </authorList>
    </citation>
    <scope>NUCLEOTIDE SEQUENCE [LARGE SCALE GENOMIC DNA]</scope>
    <source>
        <strain evidence="3">DSM 17957</strain>
    </source>
</reference>
<evidence type="ECO:0000256" key="1">
    <source>
        <dbReference type="SAM" id="Coils"/>
    </source>
</evidence>
<dbReference type="EMBL" id="FQZV01000006">
    <property type="protein sequence ID" value="SHI75997.1"/>
    <property type="molecule type" value="Genomic_DNA"/>
</dbReference>
<protein>
    <submittedName>
        <fullName evidence="2">Uncharacterized protein</fullName>
    </submittedName>
</protein>
<sequence length="59" mass="7094">MGVLLGIVELKMRRDQLFEKYRQLRDKKDKTTEEKMLQGRLVVNISDIDDQIRDMEKVK</sequence>
<proteinExistence type="predicted"/>
<gene>
    <name evidence="2" type="ORF">SAMN02745975_00553</name>
</gene>
<keyword evidence="3" id="KW-1185">Reference proteome</keyword>
<dbReference type="STRING" id="1121919.SAMN02745975_00553"/>